<dbReference type="PROSITE" id="PS00010">
    <property type="entry name" value="ASX_HYDROXYL"/>
    <property type="match status" value="6"/>
</dbReference>
<dbReference type="FunFam" id="2.10.25.10:FF:000146">
    <property type="entry name" value="Putative neurogenic locus notch"/>
    <property type="match status" value="1"/>
</dbReference>
<sequence length="587" mass="64343">MLGEGVEVANTGEELLIERSIRKGMINPGDDRQTIQHNGPVTSFNYTIRVKCDENYYGNKCNKQCRPRDDYFGHYVCDQFGNRGCMEGWMGPDCKTAICKQGCNLLHGSCSEPGGCTCKYGWQGPYCDQCIPYPGCVHGTCSKPWQCSCEKNWGGLLCDKAEHACVSNPCANGGTCHEILSGFECQCPPGWGGATCAKGKAAHPALEEKTPVSLTLSLPFSDWELFHRTEYMDECASNPCDKGGTCIDRENGFECLCPPQWAGKTCQIDANECMGNPCLNAYSCKNFIGGYLCYCIQGWVGQNCDISIYACHGQCLNGGTCKPDKLQDNMHLCLPGQDEHRGYHCSCPPGFVGIHCEIQRNKCTSNPCRNGGQCHNVVDSFVCECPEGFSGATCEVSERLGWVKVKSNPCSPNPCKNMAQCHDLMDDYYCACPDDYEGKDCSDLKDHCKTTPCEVIDSCTIAVATNTTEEGVRHISSNVCGPHGRCISLPAGNFTCTCEQGFTGIYCHENINDCISSPCKNGGTCIDGVNSFMCFCPDGWEGELCDLNVNECSRNPCKNNGYCVDLVNDFYCECIDNWKGKTCHSRK</sequence>
<keyword evidence="10" id="KW-1133">Transmembrane helix</keyword>
<dbReference type="Gene3D" id="2.10.25.10">
    <property type="entry name" value="Laminin"/>
    <property type="match status" value="10"/>
</dbReference>
<dbReference type="FunFam" id="2.10.25.10:FF:000061">
    <property type="entry name" value="Delta-like protein"/>
    <property type="match status" value="1"/>
</dbReference>
<comment type="subcellular location">
    <subcellularLocation>
        <location evidence="1">Membrane</location>
        <topology evidence="1">Single-pass type I membrane protein</topology>
    </subcellularLocation>
</comment>
<feature type="disulfide bond" evidence="15">
    <location>
        <begin position="295"/>
        <end position="304"/>
    </location>
</feature>
<dbReference type="Pfam" id="PF00008">
    <property type="entry name" value="EGF"/>
    <property type="match status" value="5"/>
</dbReference>
<accession>A0A8T2N9H9</accession>
<dbReference type="AlphaFoldDB" id="A0A8T2N9H9"/>
<dbReference type="GO" id="GO:0060218">
    <property type="term" value="P:hematopoietic stem cell differentiation"/>
    <property type="evidence" value="ECO:0007669"/>
    <property type="project" value="UniProtKB-ARBA"/>
</dbReference>
<proteinExistence type="predicted"/>
<dbReference type="GO" id="GO:0005886">
    <property type="term" value="C:plasma membrane"/>
    <property type="evidence" value="ECO:0007669"/>
    <property type="project" value="TreeGrafter"/>
</dbReference>
<feature type="disulfide bond" evidence="15">
    <location>
        <begin position="536"/>
        <end position="545"/>
    </location>
</feature>
<keyword evidence="6" id="KW-0677">Repeat</keyword>
<dbReference type="GO" id="GO:1901222">
    <property type="term" value="P:regulation of non-canonical NF-kappaB signal transduction"/>
    <property type="evidence" value="ECO:0007669"/>
    <property type="project" value="UniProtKB-ARBA"/>
</dbReference>
<gene>
    <name evidence="19" type="ORF">JZ751_002951</name>
</gene>
<dbReference type="PANTHER" id="PTHR24049:SF18">
    <property type="entry name" value="DELTA-LIKE PROTEIN"/>
    <property type="match status" value="1"/>
</dbReference>
<evidence type="ECO:0000256" key="15">
    <source>
        <dbReference type="PROSITE-ProRule" id="PRU00076"/>
    </source>
</evidence>
<dbReference type="GO" id="GO:0045197">
    <property type="term" value="P:establishment or maintenance of epithelial cell apical/basal polarity"/>
    <property type="evidence" value="ECO:0007669"/>
    <property type="project" value="TreeGrafter"/>
</dbReference>
<dbReference type="SUPFAM" id="SSF57184">
    <property type="entry name" value="Growth factor receptor domain"/>
    <property type="match status" value="1"/>
</dbReference>
<dbReference type="GO" id="GO:0007157">
    <property type="term" value="P:heterophilic cell-cell adhesion via plasma membrane cell adhesion molecules"/>
    <property type="evidence" value="ECO:0007669"/>
    <property type="project" value="TreeGrafter"/>
</dbReference>
<dbReference type="InterPro" id="IPR009030">
    <property type="entry name" value="Growth_fac_rcpt_cys_sf"/>
</dbReference>
<feature type="disulfide bond" evidence="15">
    <location>
        <begin position="385"/>
        <end position="394"/>
    </location>
</feature>
<feature type="domain" description="EGF-like" evidence="17">
    <location>
        <begin position="231"/>
        <end position="267"/>
    </location>
</feature>
<dbReference type="GO" id="GO:0030182">
    <property type="term" value="P:neuron differentiation"/>
    <property type="evidence" value="ECO:0007669"/>
    <property type="project" value="UniProtKB-ARBA"/>
</dbReference>
<evidence type="ECO:0000256" key="5">
    <source>
        <dbReference type="ARBA" id="ARBA00022729"/>
    </source>
</evidence>
<dbReference type="PROSITE" id="PS01187">
    <property type="entry name" value="EGF_CA"/>
    <property type="match status" value="3"/>
</dbReference>
<comment type="caution">
    <text evidence="19">The sequence shown here is derived from an EMBL/GenBank/DDBJ whole genome shotgun (WGS) entry which is preliminary data.</text>
</comment>
<feature type="disulfide bond" evidence="15">
    <location>
        <begin position="257"/>
        <end position="266"/>
    </location>
</feature>
<organism evidence="19 20">
    <name type="scientific">Albula glossodonta</name>
    <name type="common">roundjaw bonefish</name>
    <dbReference type="NCBI Taxonomy" id="121402"/>
    <lineage>
        <taxon>Eukaryota</taxon>
        <taxon>Metazoa</taxon>
        <taxon>Chordata</taxon>
        <taxon>Craniata</taxon>
        <taxon>Vertebrata</taxon>
        <taxon>Euteleostomi</taxon>
        <taxon>Actinopterygii</taxon>
        <taxon>Neopterygii</taxon>
        <taxon>Teleostei</taxon>
        <taxon>Albuliformes</taxon>
        <taxon>Albulidae</taxon>
        <taxon>Albula</taxon>
    </lineage>
</organism>
<dbReference type="CDD" id="cd00054">
    <property type="entry name" value="EGF_CA"/>
    <property type="match status" value="7"/>
</dbReference>
<dbReference type="GO" id="GO:0007219">
    <property type="term" value="P:Notch signaling pathway"/>
    <property type="evidence" value="ECO:0007669"/>
    <property type="project" value="UniProtKB-KW"/>
</dbReference>
<dbReference type="PROSITE" id="PS00022">
    <property type="entry name" value="EGF_1"/>
    <property type="match status" value="10"/>
</dbReference>
<dbReference type="PROSITE" id="PS01186">
    <property type="entry name" value="EGF_2"/>
    <property type="match status" value="6"/>
</dbReference>
<feature type="disulfide bond" evidence="15">
    <location>
        <begin position="187"/>
        <end position="196"/>
    </location>
</feature>
<evidence type="ECO:0000256" key="1">
    <source>
        <dbReference type="ARBA" id="ARBA00004479"/>
    </source>
</evidence>
<evidence type="ECO:0000256" key="12">
    <source>
        <dbReference type="ARBA" id="ARBA00023157"/>
    </source>
</evidence>
<feature type="domain" description="EGF-like" evidence="17">
    <location>
        <begin position="317"/>
        <end position="357"/>
    </location>
</feature>
<evidence type="ECO:0000256" key="10">
    <source>
        <dbReference type="ARBA" id="ARBA00022989"/>
    </source>
</evidence>
<feature type="domain" description="EGF-like" evidence="17">
    <location>
        <begin position="406"/>
        <end position="442"/>
    </location>
</feature>
<dbReference type="GO" id="GO:0030855">
    <property type="term" value="P:epithelial cell differentiation"/>
    <property type="evidence" value="ECO:0007669"/>
    <property type="project" value="UniProtKB-ARBA"/>
</dbReference>
<dbReference type="FunFam" id="2.10.25.10:FF:000472">
    <property type="entry name" value="Uncharacterized protein, isoform A"/>
    <property type="match status" value="1"/>
</dbReference>
<keyword evidence="20" id="KW-1185">Reference proteome</keyword>
<evidence type="ECO:0000313" key="20">
    <source>
        <dbReference type="Proteomes" id="UP000824540"/>
    </source>
</evidence>
<keyword evidence="2" id="KW-0217">Developmental protein</keyword>
<dbReference type="GO" id="GO:0045597">
    <property type="term" value="P:positive regulation of cell differentiation"/>
    <property type="evidence" value="ECO:0007669"/>
    <property type="project" value="UniProtKB-ARBA"/>
</dbReference>
<reference evidence="19" key="1">
    <citation type="thesis" date="2021" institute="BYU ScholarsArchive" country="Provo, UT, USA">
        <title>Applications of and Algorithms for Genome Assembly and Genomic Analyses with an Emphasis on Marine Teleosts.</title>
        <authorList>
            <person name="Pickett B.D."/>
        </authorList>
    </citation>
    <scope>NUCLEOTIDE SEQUENCE</scope>
    <source>
        <strain evidence="19">HI-2016</strain>
    </source>
</reference>
<evidence type="ECO:0000259" key="17">
    <source>
        <dbReference type="PROSITE" id="PS50026"/>
    </source>
</evidence>
<keyword evidence="12 15" id="KW-1015">Disulfide bond</keyword>
<dbReference type="SMART" id="SM00051">
    <property type="entry name" value="DSL"/>
    <property type="match status" value="1"/>
</dbReference>
<dbReference type="InterPro" id="IPR000742">
    <property type="entry name" value="EGF"/>
</dbReference>
<feature type="domain" description="EGF-like" evidence="17">
    <location>
        <begin position="510"/>
        <end position="546"/>
    </location>
</feature>
<feature type="domain" description="EGF-like" evidence="17">
    <location>
        <begin position="161"/>
        <end position="197"/>
    </location>
</feature>
<keyword evidence="8" id="KW-0832">Ubl conjugation</keyword>
<keyword evidence="4" id="KW-0812">Transmembrane</keyword>
<dbReference type="EMBL" id="JAFBMS010000102">
    <property type="protein sequence ID" value="KAG9336604.1"/>
    <property type="molecule type" value="Genomic_DNA"/>
</dbReference>
<dbReference type="PROSITE" id="PS50026">
    <property type="entry name" value="EGF_3"/>
    <property type="match status" value="9"/>
</dbReference>
<keyword evidence="11" id="KW-0472">Membrane</keyword>
<evidence type="ECO:0000256" key="11">
    <source>
        <dbReference type="ARBA" id="ARBA00023136"/>
    </source>
</evidence>
<dbReference type="InterPro" id="IPR018097">
    <property type="entry name" value="EGF_Ca-bd_CS"/>
</dbReference>
<evidence type="ECO:0000259" key="18">
    <source>
        <dbReference type="PROSITE" id="PS51051"/>
    </source>
</evidence>
<evidence type="ECO:0000256" key="14">
    <source>
        <dbReference type="ARBA" id="ARBA00072939"/>
    </source>
</evidence>
<evidence type="ECO:0000256" key="6">
    <source>
        <dbReference type="ARBA" id="ARBA00022737"/>
    </source>
</evidence>
<dbReference type="SMART" id="SM00179">
    <property type="entry name" value="EGF_CA"/>
    <property type="match status" value="9"/>
</dbReference>
<feature type="disulfide bond" evidence="15">
    <location>
        <begin position="347"/>
        <end position="356"/>
    </location>
</feature>
<keyword evidence="3 15" id="KW-0245">EGF-like domain</keyword>
<dbReference type="SMART" id="SM00181">
    <property type="entry name" value="EGF"/>
    <property type="match status" value="11"/>
</dbReference>
<dbReference type="FunFam" id="2.10.25.10:FF:000824">
    <property type="entry name" value="Delta-like protein"/>
    <property type="match status" value="1"/>
</dbReference>
<feature type="disulfide bond" evidence="16">
    <location>
        <begin position="52"/>
        <end position="61"/>
    </location>
</feature>
<name>A0A8T2N9H9_9TELE</name>
<evidence type="ECO:0000256" key="3">
    <source>
        <dbReference type="ARBA" id="ARBA00022536"/>
    </source>
</evidence>
<feature type="domain" description="EGF-like" evidence="17">
    <location>
        <begin position="269"/>
        <end position="305"/>
    </location>
</feature>
<dbReference type="SUPFAM" id="SSF57196">
    <property type="entry name" value="EGF/Laminin"/>
    <property type="match status" value="7"/>
</dbReference>
<feature type="disulfide bond" evidence="15">
    <location>
        <begin position="498"/>
        <end position="507"/>
    </location>
</feature>
<feature type="domain" description="DSL" evidence="18">
    <location>
        <begin position="50"/>
        <end position="94"/>
    </location>
</feature>
<protein>
    <recommendedName>
        <fullName evidence="14">Protein jagged-2</fullName>
    </recommendedName>
</protein>
<keyword evidence="7" id="KW-0221">Differentiation</keyword>
<feature type="domain" description="EGF-like" evidence="17">
    <location>
        <begin position="359"/>
        <end position="395"/>
    </location>
</feature>
<dbReference type="FunFam" id="2.10.25.10:FF:000095">
    <property type="entry name" value="Notch, isoform B"/>
    <property type="match status" value="1"/>
</dbReference>
<keyword evidence="5" id="KW-0732">Signal</keyword>
<evidence type="ECO:0000256" key="2">
    <source>
        <dbReference type="ARBA" id="ARBA00022473"/>
    </source>
</evidence>
<feature type="disulfide bond" evidence="16">
    <location>
        <begin position="85"/>
        <end position="94"/>
    </location>
</feature>
<dbReference type="FunFam" id="2.10.25.10:FF:000122">
    <property type="entry name" value="Protein crumbs homolog 2"/>
    <property type="match status" value="1"/>
</dbReference>
<evidence type="ECO:0000256" key="8">
    <source>
        <dbReference type="ARBA" id="ARBA00022843"/>
    </source>
</evidence>
<dbReference type="OrthoDB" id="283575at2759"/>
<dbReference type="FunFam" id="2.10.25.10:FF:000018">
    <property type="entry name" value="Delta-like 1"/>
    <property type="match status" value="1"/>
</dbReference>
<dbReference type="GO" id="GO:0035239">
    <property type="term" value="P:tube morphogenesis"/>
    <property type="evidence" value="ECO:0007669"/>
    <property type="project" value="UniProtKB-ARBA"/>
</dbReference>
<evidence type="ECO:0000256" key="7">
    <source>
        <dbReference type="ARBA" id="ARBA00022782"/>
    </source>
</evidence>
<dbReference type="InterPro" id="IPR051022">
    <property type="entry name" value="Notch_Cell-Fate_Det"/>
</dbReference>
<dbReference type="FunFam" id="2.10.25.10:FF:000473">
    <property type="entry name" value="Delta-like protein"/>
    <property type="match status" value="1"/>
</dbReference>
<evidence type="ECO:0000256" key="9">
    <source>
        <dbReference type="ARBA" id="ARBA00022976"/>
    </source>
</evidence>
<dbReference type="FunFam" id="2.10.25.10:FF:000066">
    <property type="entry name" value="FAT atypical cadherin 4"/>
    <property type="match status" value="1"/>
</dbReference>
<comment type="caution">
    <text evidence="15">Lacks conserved residue(s) required for the propagation of feature annotation.</text>
</comment>
<dbReference type="GO" id="GO:0031017">
    <property type="term" value="P:exocrine pancreas development"/>
    <property type="evidence" value="ECO:0007669"/>
    <property type="project" value="UniProtKB-ARBA"/>
</dbReference>
<dbReference type="InterPro" id="IPR001774">
    <property type="entry name" value="DSL"/>
</dbReference>
<feature type="disulfide bond" evidence="15">
    <location>
        <begin position="574"/>
        <end position="583"/>
    </location>
</feature>
<feature type="domain" description="EGF-like" evidence="17">
    <location>
        <begin position="470"/>
        <end position="508"/>
    </location>
</feature>
<dbReference type="Proteomes" id="UP000824540">
    <property type="component" value="Unassembled WGS sequence"/>
</dbReference>
<feature type="domain" description="EGF-like" evidence="17">
    <location>
        <begin position="548"/>
        <end position="584"/>
    </location>
</feature>
<keyword evidence="13" id="KW-0325">Glycoprotein</keyword>
<dbReference type="PANTHER" id="PTHR24049">
    <property type="entry name" value="CRUMBS FAMILY MEMBER"/>
    <property type="match status" value="1"/>
</dbReference>
<evidence type="ECO:0000256" key="4">
    <source>
        <dbReference type="ARBA" id="ARBA00022692"/>
    </source>
</evidence>
<feature type="disulfide bond" evidence="15">
    <location>
        <begin position="432"/>
        <end position="441"/>
    </location>
</feature>
<dbReference type="PROSITE" id="PS51051">
    <property type="entry name" value="DSL"/>
    <property type="match status" value="1"/>
</dbReference>
<dbReference type="InterPro" id="IPR001881">
    <property type="entry name" value="EGF-like_Ca-bd_dom"/>
</dbReference>
<dbReference type="PRINTS" id="PR00010">
    <property type="entry name" value="EGFBLOOD"/>
</dbReference>
<dbReference type="GO" id="GO:0032991">
    <property type="term" value="C:protein-containing complex"/>
    <property type="evidence" value="ECO:0007669"/>
    <property type="project" value="TreeGrafter"/>
</dbReference>
<feature type="disulfide bond" evidence="16">
    <location>
        <begin position="65"/>
        <end position="77"/>
    </location>
</feature>
<evidence type="ECO:0000256" key="16">
    <source>
        <dbReference type="PROSITE-ProRule" id="PRU00377"/>
    </source>
</evidence>
<dbReference type="InterPro" id="IPR000152">
    <property type="entry name" value="EGF-type_Asp/Asn_hydroxyl_site"/>
</dbReference>
<evidence type="ECO:0000313" key="19">
    <source>
        <dbReference type="EMBL" id="KAG9336604.1"/>
    </source>
</evidence>
<evidence type="ECO:0000256" key="13">
    <source>
        <dbReference type="ARBA" id="ARBA00023180"/>
    </source>
</evidence>
<dbReference type="Gene3D" id="2.10.25.140">
    <property type="match status" value="1"/>
</dbReference>
<dbReference type="FunFam" id="2.10.25.140:FF:000001">
    <property type="entry name" value="Delta-like protein"/>
    <property type="match status" value="1"/>
</dbReference>
<dbReference type="GO" id="GO:0005509">
    <property type="term" value="F:calcium ion binding"/>
    <property type="evidence" value="ECO:0007669"/>
    <property type="project" value="InterPro"/>
</dbReference>
<dbReference type="Pfam" id="PF25024">
    <property type="entry name" value="EGF_TEN"/>
    <property type="match status" value="1"/>
</dbReference>
<keyword evidence="9" id="KW-0914">Notch signaling pathway</keyword>